<dbReference type="EMBL" id="CM023472">
    <property type="protein sequence ID" value="KAH7960464.1"/>
    <property type="molecule type" value="Genomic_DNA"/>
</dbReference>
<gene>
    <name evidence="1" type="ORF">HPB49_020038</name>
</gene>
<proteinExistence type="predicted"/>
<reference evidence="1" key="1">
    <citation type="submission" date="2020-05" db="EMBL/GenBank/DDBJ databases">
        <title>Large-scale comparative analyses of tick genomes elucidate their genetic diversity and vector capacities.</title>
        <authorList>
            <person name="Jia N."/>
            <person name="Wang J."/>
            <person name="Shi W."/>
            <person name="Du L."/>
            <person name="Sun Y."/>
            <person name="Zhan W."/>
            <person name="Jiang J."/>
            <person name="Wang Q."/>
            <person name="Zhang B."/>
            <person name="Ji P."/>
            <person name="Sakyi L.B."/>
            <person name="Cui X."/>
            <person name="Yuan T."/>
            <person name="Jiang B."/>
            <person name="Yang W."/>
            <person name="Lam T.T.-Y."/>
            <person name="Chang Q."/>
            <person name="Ding S."/>
            <person name="Wang X."/>
            <person name="Zhu J."/>
            <person name="Ruan X."/>
            <person name="Zhao L."/>
            <person name="Wei J."/>
            <person name="Que T."/>
            <person name="Du C."/>
            <person name="Cheng J."/>
            <person name="Dai P."/>
            <person name="Han X."/>
            <person name="Huang E."/>
            <person name="Gao Y."/>
            <person name="Liu J."/>
            <person name="Shao H."/>
            <person name="Ye R."/>
            <person name="Li L."/>
            <person name="Wei W."/>
            <person name="Wang X."/>
            <person name="Wang C."/>
            <person name="Yang T."/>
            <person name="Huo Q."/>
            <person name="Li W."/>
            <person name="Guo W."/>
            <person name="Chen H."/>
            <person name="Zhou L."/>
            <person name="Ni X."/>
            <person name="Tian J."/>
            <person name="Zhou Y."/>
            <person name="Sheng Y."/>
            <person name="Liu T."/>
            <person name="Pan Y."/>
            <person name="Xia L."/>
            <person name="Li J."/>
            <person name="Zhao F."/>
            <person name="Cao W."/>
        </authorList>
    </citation>
    <scope>NUCLEOTIDE SEQUENCE</scope>
    <source>
        <strain evidence="1">Dsil-2018</strain>
    </source>
</reference>
<sequence>MYFVLLVSSPVDFIVNNGSTAFVSTQARNLWTEKETTALIDHWRDRLSDLNQKRNARVYHEIADVLLLQGFRRTAAEVKNKIRNLTQLYRFQEHCVDSSSKVLTSDTSDGLSDVRSNAYDDKWLEGHHLPQFSSEVQPLLLGHPLTREEHHKLAKQFRREIIDFLNEHNLITDTSSGGRRWKYHYLGLSLAFQFPKLHWDFRGSRASHGDHSKAKAKFLSKLAEARRHQLARAKSREITAHIEPSS</sequence>
<evidence type="ECO:0000313" key="2">
    <source>
        <dbReference type="Proteomes" id="UP000821865"/>
    </source>
</evidence>
<organism evidence="1 2">
    <name type="scientific">Dermacentor silvarum</name>
    <name type="common">Tick</name>
    <dbReference type="NCBI Taxonomy" id="543639"/>
    <lineage>
        <taxon>Eukaryota</taxon>
        <taxon>Metazoa</taxon>
        <taxon>Ecdysozoa</taxon>
        <taxon>Arthropoda</taxon>
        <taxon>Chelicerata</taxon>
        <taxon>Arachnida</taxon>
        <taxon>Acari</taxon>
        <taxon>Parasitiformes</taxon>
        <taxon>Ixodida</taxon>
        <taxon>Ixodoidea</taxon>
        <taxon>Ixodidae</taxon>
        <taxon>Rhipicephalinae</taxon>
        <taxon>Dermacentor</taxon>
    </lineage>
</organism>
<dbReference type="Proteomes" id="UP000821865">
    <property type="component" value="Chromosome 3"/>
</dbReference>
<accession>A0ACB8D874</accession>
<protein>
    <submittedName>
        <fullName evidence="1">Uncharacterized protein</fullName>
    </submittedName>
</protein>
<comment type="caution">
    <text evidence="1">The sequence shown here is derived from an EMBL/GenBank/DDBJ whole genome shotgun (WGS) entry which is preliminary data.</text>
</comment>
<name>A0ACB8D874_DERSI</name>
<keyword evidence="2" id="KW-1185">Reference proteome</keyword>
<evidence type="ECO:0000313" key="1">
    <source>
        <dbReference type="EMBL" id="KAH7960464.1"/>
    </source>
</evidence>